<evidence type="ECO:0000313" key="2">
    <source>
        <dbReference type="Proteomes" id="UP001234297"/>
    </source>
</evidence>
<sequence>MADGLITIVLKNLNTILEGEVRPLVAVADELKRLSSSFTAIQALIADAETQQIENKSVRNWLKKLKDVAYDVDDVLDEWRILHLTP</sequence>
<protein>
    <submittedName>
        <fullName evidence="1">Uncharacterized protein</fullName>
    </submittedName>
</protein>
<comment type="caution">
    <text evidence="1">The sequence shown here is derived from an EMBL/GenBank/DDBJ whole genome shotgun (WGS) entry which is preliminary data.</text>
</comment>
<dbReference type="Proteomes" id="UP001234297">
    <property type="component" value="Chromosome 11"/>
</dbReference>
<accession>A0ACC2KRT9</accession>
<name>A0ACC2KRT9_PERAE</name>
<keyword evidence="2" id="KW-1185">Reference proteome</keyword>
<proteinExistence type="predicted"/>
<gene>
    <name evidence="1" type="ORF">MRB53_032407</name>
</gene>
<dbReference type="EMBL" id="CM056819">
    <property type="protein sequence ID" value="KAJ8623877.1"/>
    <property type="molecule type" value="Genomic_DNA"/>
</dbReference>
<reference evidence="1 2" key="1">
    <citation type="journal article" date="2022" name="Hortic Res">
        <title>A haplotype resolved chromosomal level avocado genome allows analysis of novel avocado genes.</title>
        <authorList>
            <person name="Nath O."/>
            <person name="Fletcher S.J."/>
            <person name="Hayward A."/>
            <person name="Shaw L.M."/>
            <person name="Masouleh A.K."/>
            <person name="Furtado A."/>
            <person name="Henry R.J."/>
            <person name="Mitter N."/>
        </authorList>
    </citation>
    <scope>NUCLEOTIDE SEQUENCE [LARGE SCALE GENOMIC DNA]</scope>
    <source>
        <strain evidence="2">cv. Hass</strain>
    </source>
</reference>
<organism evidence="1 2">
    <name type="scientific">Persea americana</name>
    <name type="common">Avocado</name>
    <dbReference type="NCBI Taxonomy" id="3435"/>
    <lineage>
        <taxon>Eukaryota</taxon>
        <taxon>Viridiplantae</taxon>
        <taxon>Streptophyta</taxon>
        <taxon>Embryophyta</taxon>
        <taxon>Tracheophyta</taxon>
        <taxon>Spermatophyta</taxon>
        <taxon>Magnoliopsida</taxon>
        <taxon>Magnoliidae</taxon>
        <taxon>Laurales</taxon>
        <taxon>Lauraceae</taxon>
        <taxon>Persea</taxon>
    </lineage>
</organism>
<evidence type="ECO:0000313" key="1">
    <source>
        <dbReference type="EMBL" id="KAJ8623877.1"/>
    </source>
</evidence>